<proteinExistence type="predicted"/>
<dbReference type="Proteomes" id="UP000649326">
    <property type="component" value="Unassembled WGS sequence"/>
</dbReference>
<dbReference type="Pfam" id="PF04014">
    <property type="entry name" value="MazE_antitoxin"/>
    <property type="match status" value="1"/>
</dbReference>
<evidence type="ECO:0000259" key="1">
    <source>
        <dbReference type="Pfam" id="PF04014"/>
    </source>
</evidence>
<sequence length="43" mass="4989">MSEKRKRLHCSIPKEVRRDLNIEVGDTVIVAIIGVEKSKKKKR</sequence>
<accession>A0A832ZA14</accession>
<organism evidence="2 3">
    <name type="scientific">Thermococcus paralvinellae</name>
    <dbReference type="NCBI Taxonomy" id="582419"/>
    <lineage>
        <taxon>Archaea</taxon>
        <taxon>Methanobacteriati</taxon>
        <taxon>Methanobacteriota</taxon>
        <taxon>Thermococci</taxon>
        <taxon>Thermococcales</taxon>
        <taxon>Thermococcaceae</taxon>
        <taxon>Thermococcus</taxon>
    </lineage>
</organism>
<evidence type="ECO:0000313" key="3">
    <source>
        <dbReference type="Proteomes" id="UP000649326"/>
    </source>
</evidence>
<dbReference type="Gene3D" id="2.10.260.10">
    <property type="match status" value="1"/>
</dbReference>
<dbReference type="GO" id="GO:0003677">
    <property type="term" value="F:DNA binding"/>
    <property type="evidence" value="ECO:0007669"/>
    <property type="project" value="UniProtKB-KW"/>
</dbReference>
<evidence type="ECO:0000313" key="2">
    <source>
        <dbReference type="EMBL" id="HIP75274.1"/>
    </source>
</evidence>
<dbReference type="AlphaFoldDB" id="A0A832ZA14"/>
<reference evidence="2" key="1">
    <citation type="journal article" date="2020" name="ISME J.">
        <title>Gammaproteobacteria mediating utilization of methyl-, sulfur- and petroleum organic compounds in deep ocean hydrothermal plumes.</title>
        <authorList>
            <person name="Zhou Z."/>
            <person name="Liu Y."/>
            <person name="Pan J."/>
            <person name="Cron B.R."/>
            <person name="Toner B.M."/>
            <person name="Anantharaman K."/>
            <person name="Breier J.A."/>
            <person name="Dick G.J."/>
            <person name="Li M."/>
        </authorList>
    </citation>
    <scope>NUCLEOTIDE SEQUENCE</scope>
    <source>
        <strain evidence="2">SZUA-1451</strain>
    </source>
</reference>
<dbReference type="EMBL" id="DQUG01000159">
    <property type="protein sequence ID" value="HIP75274.1"/>
    <property type="molecule type" value="Genomic_DNA"/>
</dbReference>
<comment type="caution">
    <text evidence="2">The sequence shown here is derived from an EMBL/GenBank/DDBJ whole genome shotgun (WGS) entry which is preliminary data.</text>
</comment>
<gene>
    <name evidence="2" type="ORF">EYH13_03890</name>
</gene>
<feature type="domain" description="SpoVT-AbrB" evidence="1">
    <location>
        <begin position="11"/>
        <end position="30"/>
    </location>
</feature>
<dbReference type="InterPro" id="IPR007159">
    <property type="entry name" value="SpoVT-AbrB_dom"/>
</dbReference>
<protein>
    <submittedName>
        <fullName evidence="2">AbrB/MazE/SpoVT family DNA-binding domain-containing protein</fullName>
    </submittedName>
</protein>
<keyword evidence="2" id="KW-0238">DNA-binding</keyword>
<name>A0A832ZA14_9EURY</name>